<organism evidence="1">
    <name type="scientific">marine sediment metagenome</name>
    <dbReference type="NCBI Taxonomy" id="412755"/>
    <lineage>
        <taxon>unclassified sequences</taxon>
        <taxon>metagenomes</taxon>
        <taxon>ecological metagenomes</taxon>
    </lineage>
</organism>
<protein>
    <submittedName>
        <fullName evidence="1">Uncharacterized protein</fullName>
    </submittedName>
</protein>
<dbReference type="EMBL" id="BARU01013751">
    <property type="protein sequence ID" value="GAH40435.1"/>
    <property type="molecule type" value="Genomic_DNA"/>
</dbReference>
<dbReference type="AlphaFoldDB" id="X1G6F3"/>
<dbReference type="SUPFAM" id="SSF50494">
    <property type="entry name" value="Trypsin-like serine proteases"/>
    <property type="match status" value="1"/>
</dbReference>
<evidence type="ECO:0000313" key="1">
    <source>
        <dbReference type="EMBL" id="GAH40435.1"/>
    </source>
</evidence>
<dbReference type="InterPro" id="IPR009003">
    <property type="entry name" value="Peptidase_S1_PA"/>
</dbReference>
<comment type="caution">
    <text evidence="1">The sequence shown here is derived from an EMBL/GenBank/DDBJ whole genome shotgun (WGS) entry which is preliminary data.</text>
</comment>
<feature type="non-terminal residue" evidence="1">
    <location>
        <position position="147"/>
    </location>
</feature>
<proteinExistence type="predicted"/>
<name>X1G6F3_9ZZZZ</name>
<dbReference type="Gene3D" id="2.40.10.120">
    <property type="match status" value="1"/>
</dbReference>
<accession>X1G6F3</accession>
<gene>
    <name evidence="1" type="ORF">S03H2_24646</name>
</gene>
<sequence length="147" mass="16317">MVNPVEQFIIRENDGLKKAIDKVKETVIKVSPNKEIEGCGFILTSDGLIITSLSLINSQKTDFQILDKDEKNDLALIKIEGRNLKTTSFADFEKIEAGEKVFLIGVGNIVNEGIIKSLSDNKGTVPTNIFEKKSLENCPIFNLEAQF</sequence>
<reference evidence="1" key="1">
    <citation type="journal article" date="2014" name="Front. Microbiol.">
        <title>High frequency of phylogenetically diverse reductive dehalogenase-homologous genes in deep subseafloor sedimentary metagenomes.</title>
        <authorList>
            <person name="Kawai M."/>
            <person name="Futagami T."/>
            <person name="Toyoda A."/>
            <person name="Takaki Y."/>
            <person name="Nishi S."/>
            <person name="Hori S."/>
            <person name="Arai W."/>
            <person name="Tsubouchi T."/>
            <person name="Morono Y."/>
            <person name="Uchiyama I."/>
            <person name="Ito T."/>
            <person name="Fujiyama A."/>
            <person name="Inagaki F."/>
            <person name="Takami H."/>
        </authorList>
    </citation>
    <scope>NUCLEOTIDE SEQUENCE</scope>
    <source>
        <strain evidence="1">Expedition CK06-06</strain>
    </source>
</reference>